<protein>
    <recommendedName>
        <fullName evidence="3">Cation transport ATPase</fullName>
    </recommendedName>
</protein>
<gene>
    <name evidence="1" type="ordered locus">BMAA0159</name>
</gene>
<dbReference type="Gene3D" id="3.30.160.100">
    <property type="entry name" value="Ribosome hibernation promotion factor-like"/>
    <property type="match status" value="1"/>
</dbReference>
<sequence>MRGCAAQPRAGFVGERARSIGLTLDAYQAASVEEPEDASQAPRRRTQCLPLRHAIPLCRMSARGERTMGIGMQIAYFGFAGSAQLEAEASIQLIRLERFSARLAGCHLAIEALGAGAASPTYDVRLDLITRGYELKPIPHMTGTDPLDAIRRAFDAAERELAAALA</sequence>
<dbReference type="eggNOG" id="ENOG502ZQ6E">
    <property type="taxonomic scope" value="Bacteria"/>
</dbReference>
<dbReference type="AlphaFoldDB" id="A0A0H2XEX0"/>
<dbReference type="InterPro" id="IPR036567">
    <property type="entry name" value="RHF-like"/>
</dbReference>
<proteinExistence type="predicted"/>
<evidence type="ECO:0000313" key="2">
    <source>
        <dbReference type="Proteomes" id="UP000006693"/>
    </source>
</evidence>
<evidence type="ECO:0008006" key="3">
    <source>
        <dbReference type="Google" id="ProtNLM"/>
    </source>
</evidence>
<dbReference type="Proteomes" id="UP000006693">
    <property type="component" value="Chromosome 2"/>
</dbReference>
<dbReference type="EMBL" id="CP000011">
    <property type="protein sequence ID" value="AAY59198.1"/>
    <property type="molecule type" value="Genomic_DNA"/>
</dbReference>
<dbReference type="KEGG" id="bma:BMAA0159"/>
<dbReference type="PATRIC" id="fig|243160.12.peg.3655"/>
<keyword evidence="2" id="KW-1185">Reference proteome</keyword>
<evidence type="ECO:0000313" key="1">
    <source>
        <dbReference type="EMBL" id="AAY59198.1"/>
    </source>
</evidence>
<dbReference type="HOGENOM" id="CLU_1709823_0_0_4"/>
<reference evidence="1 2" key="1">
    <citation type="journal article" date="2004" name="Proc. Natl. Acad. Sci. U.S.A.">
        <title>Structural flexibility in the Burkholderia mallei genome.</title>
        <authorList>
            <person name="Nierman W.C."/>
            <person name="DeShazer D."/>
            <person name="Kim H.S."/>
            <person name="Tettelin H."/>
            <person name="Nelson K.E."/>
            <person name="Feldblyum T."/>
            <person name="Ulrich R.L."/>
            <person name="Ronning C.M."/>
            <person name="Brinkac L.M."/>
            <person name="Daugherty S.C."/>
            <person name="Davidsen T.D."/>
            <person name="Deboy R.T."/>
            <person name="Dimitrov G."/>
            <person name="Dodson R.J."/>
            <person name="Durkin A.S."/>
            <person name="Gwinn M.L."/>
            <person name="Haft D.H."/>
            <person name="Khouri H."/>
            <person name="Kolonay J.F."/>
            <person name="Madupu R."/>
            <person name="Mohammoud Y."/>
            <person name="Nelson W.C."/>
            <person name="Radune D."/>
            <person name="Romero C.M."/>
            <person name="Sarria S."/>
            <person name="Selengut J."/>
            <person name="Shamblin C."/>
            <person name="Sullivan S.A."/>
            <person name="White O."/>
            <person name="Yu Y."/>
            <person name="Zafar N."/>
            <person name="Zhou L."/>
            <person name="Fraser C.M."/>
        </authorList>
    </citation>
    <scope>NUCLEOTIDE SEQUENCE [LARGE SCALE GENOMIC DNA]</scope>
    <source>
        <strain evidence="1 2">ATCC 23344</strain>
    </source>
</reference>
<name>A0A0H2XEX0_BURMA</name>
<organism evidence="1 2">
    <name type="scientific">Burkholderia mallei (strain ATCC 23344)</name>
    <dbReference type="NCBI Taxonomy" id="243160"/>
    <lineage>
        <taxon>Bacteria</taxon>
        <taxon>Pseudomonadati</taxon>
        <taxon>Pseudomonadota</taxon>
        <taxon>Betaproteobacteria</taxon>
        <taxon>Burkholderiales</taxon>
        <taxon>Burkholderiaceae</taxon>
        <taxon>Burkholderia</taxon>
        <taxon>pseudomallei group</taxon>
    </lineage>
</organism>
<accession>A0A0H2XEX0</accession>